<feature type="region of interest" description="Disordered" evidence="5">
    <location>
        <begin position="185"/>
        <end position="216"/>
    </location>
</feature>
<reference evidence="7" key="1">
    <citation type="submission" date="2015-11" db="EMBL/GenBank/DDBJ databases">
        <title>De novo transcriptome assembly of four potential Pierce s Disease insect vectors from Arizona vineyards.</title>
        <authorList>
            <person name="Tassone E.E."/>
        </authorList>
    </citation>
    <scope>NUCLEOTIDE SEQUENCE</scope>
</reference>
<dbReference type="CDD" id="cd00229">
    <property type="entry name" value="SGNH_hydrolase"/>
    <property type="match status" value="1"/>
</dbReference>
<gene>
    <name evidence="7" type="ORF">g.9701</name>
</gene>
<dbReference type="InterPro" id="IPR044613">
    <property type="entry name" value="Nep1/2-like"/>
</dbReference>
<dbReference type="PROSITE" id="PS50600">
    <property type="entry name" value="ULP_PROTEASE"/>
    <property type="match status" value="1"/>
</dbReference>
<name>A0A1B6MQ65_9HEMI</name>
<dbReference type="AlphaFoldDB" id="A0A1B6MQ65"/>
<dbReference type="Gene3D" id="3.40.395.10">
    <property type="entry name" value="Adenoviral Proteinase, Chain A"/>
    <property type="match status" value="1"/>
</dbReference>
<dbReference type="InterPro" id="IPR036514">
    <property type="entry name" value="SGNH_hydro_sf"/>
</dbReference>
<feature type="compositionally biased region" description="Polar residues" evidence="5">
    <location>
        <begin position="186"/>
        <end position="196"/>
    </location>
</feature>
<dbReference type="SUPFAM" id="SSF52266">
    <property type="entry name" value="SGNH hydrolase"/>
    <property type="match status" value="1"/>
</dbReference>
<dbReference type="SUPFAM" id="SSF54001">
    <property type="entry name" value="Cysteine proteinases"/>
    <property type="match status" value="1"/>
</dbReference>
<protein>
    <recommendedName>
        <fullName evidence="6">Ubiquitin-like protease family profile domain-containing protein</fullName>
    </recommendedName>
</protein>
<dbReference type="GO" id="GO:0006508">
    <property type="term" value="P:proteolysis"/>
    <property type="evidence" value="ECO:0007669"/>
    <property type="project" value="UniProtKB-KW"/>
</dbReference>
<dbReference type="GO" id="GO:0000338">
    <property type="term" value="P:protein deneddylation"/>
    <property type="evidence" value="ECO:0007669"/>
    <property type="project" value="TreeGrafter"/>
</dbReference>
<keyword evidence="3" id="KW-0378">Hydrolase</keyword>
<dbReference type="InterPro" id="IPR003653">
    <property type="entry name" value="Peptidase_C48_C"/>
</dbReference>
<proteinExistence type="inferred from homology"/>
<evidence type="ECO:0000256" key="3">
    <source>
        <dbReference type="ARBA" id="ARBA00022801"/>
    </source>
</evidence>
<evidence type="ECO:0000313" key="7">
    <source>
        <dbReference type="EMBL" id="JAT38086.1"/>
    </source>
</evidence>
<keyword evidence="2" id="KW-0645">Protease</keyword>
<evidence type="ECO:0000256" key="1">
    <source>
        <dbReference type="ARBA" id="ARBA00005234"/>
    </source>
</evidence>
<feature type="compositionally biased region" description="Basic and acidic residues" evidence="5">
    <location>
        <begin position="204"/>
        <end position="213"/>
    </location>
</feature>
<evidence type="ECO:0000259" key="6">
    <source>
        <dbReference type="PROSITE" id="PS50600"/>
    </source>
</evidence>
<sequence length="464" mass="53491">NSFDAEKEDSGSHWSLLFLDRLNKRAYHFDSLRPMNGPSAQIVAGNLGFERSEVIEMACLQQSQSFECGIHVLTNAKYIAYHYCLNELSNNCPFTEWFNGKLTCNSQFEMPPSQQHTIPIHIQRTLPRSSKHKTSKQPNNWHKVHKRNKSFKCKVDRDSQVCTRNRFEIFDRLTGTDDDTHVLYNGSDQPSSNQRTYKTKKTKDKNSMEEKQNKSTITTQNMKHRIIIGSDSQGRDLSAYFEQASSLKINIFNYCHPGAPMEHIMQSIMNYPELNKLSNNDYVVLIGGTNNITKMNIANPKQFLKSFKGYLNEQQELLKHTNIILSTIPYRYDLRSDSPENHLIKEVNTVIRQSAYNHSHVELLDLLYILQRCYHTKHGLHVNRNGKKFICKEILKIVDKVANNLLLTLPILEPVAILLPRLKSSEPMLKHTNDMGTNEQSTKNLTNSIQVVEADMSEEIGKFQ</sequence>
<feature type="domain" description="Ubiquitin-like protease family profile" evidence="6">
    <location>
        <begin position="1"/>
        <end position="79"/>
    </location>
</feature>
<keyword evidence="4" id="KW-0788">Thiol protease</keyword>
<dbReference type="PANTHER" id="PTHR46468">
    <property type="entry name" value="SENTRIN-SPECIFIC PROTEASE 8"/>
    <property type="match status" value="1"/>
</dbReference>
<organism evidence="7">
    <name type="scientific">Graphocephala atropunctata</name>
    <dbReference type="NCBI Taxonomy" id="36148"/>
    <lineage>
        <taxon>Eukaryota</taxon>
        <taxon>Metazoa</taxon>
        <taxon>Ecdysozoa</taxon>
        <taxon>Arthropoda</taxon>
        <taxon>Hexapoda</taxon>
        <taxon>Insecta</taxon>
        <taxon>Pterygota</taxon>
        <taxon>Neoptera</taxon>
        <taxon>Paraneoptera</taxon>
        <taxon>Hemiptera</taxon>
        <taxon>Auchenorrhyncha</taxon>
        <taxon>Membracoidea</taxon>
        <taxon>Cicadellidae</taxon>
        <taxon>Cicadellinae</taxon>
        <taxon>Cicadellini</taxon>
        <taxon>Graphocephala</taxon>
    </lineage>
</organism>
<dbReference type="GO" id="GO:0008234">
    <property type="term" value="F:cysteine-type peptidase activity"/>
    <property type="evidence" value="ECO:0007669"/>
    <property type="project" value="UniProtKB-KW"/>
</dbReference>
<dbReference type="GO" id="GO:0019784">
    <property type="term" value="F:deNEDDylase activity"/>
    <property type="evidence" value="ECO:0007669"/>
    <property type="project" value="InterPro"/>
</dbReference>
<dbReference type="Gene3D" id="3.40.50.1110">
    <property type="entry name" value="SGNH hydrolase"/>
    <property type="match status" value="1"/>
</dbReference>
<comment type="similarity">
    <text evidence="1">Belongs to the peptidase C48 family.</text>
</comment>
<dbReference type="InterPro" id="IPR038765">
    <property type="entry name" value="Papain-like_cys_pep_sf"/>
</dbReference>
<evidence type="ECO:0000256" key="4">
    <source>
        <dbReference type="ARBA" id="ARBA00022807"/>
    </source>
</evidence>
<dbReference type="PANTHER" id="PTHR46468:SF1">
    <property type="entry name" value="SENTRIN-SPECIFIC PROTEASE 8"/>
    <property type="match status" value="1"/>
</dbReference>
<evidence type="ECO:0000256" key="5">
    <source>
        <dbReference type="SAM" id="MobiDB-lite"/>
    </source>
</evidence>
<dbReference type="Pfam" id="PF02902">
    <property type="entry name" value="Peptidase_C48"/>
    <property type="match status" value="1"/>
</dbReference>
<accession>A0A1B6MQ65</accession>
<feature type="non-terminal residue" evidence="7">
    <location>
        <position position="1"/>
    </location>
</feature>
<evidence type="ECO:0000256" key="2">
    <source>
        <dbReference type="ARBA" id="ARBA00022670"/>
    </source>
</evidence>
<dbReference type="EMBL" id="GEBQ01001891">
    <property type="protein sequence ID" value="JAT38086.1"/>
    <property type="molecule type" value="Transcribed_RNA"/>
</dbReference>